<gene>
    <name evidence="3" type="ORF">PhaeoP63_01524</name>
</gene>
<dbReference type="EMBL" id="CP010784">
    <property type="protein sequence ID" value="ATF05604.1"/>
    <property type="molecule type" value="Genomic_DNA"/>
</dbReference>
<dbReference type="Proteomes" id="UP000217545">
    <property type="component" value="Chromosome"/>
</dbReference>
<keyword evidence="2" id="KW-0472">Membrane</keyword>
<feature type="region of interest" description="Disordered" evidence="1">
    <location>
        <begin position="1"/>
        <end position="41"/>
    </location>
</feature>
<keyword evidence="2" id="KW-1133">Transmembrane helix</keyword>
<name>A0AAC9Z8K2_9RHOB</name>
<proteinExistence type="predicted"/>
<keyword evidence="2" id="KW-0812">Transmembrane</keyword>
<evidence type="ECO:0000256" key="2">
    <source>
        <dbReference type="SAM" id="Phobius"/>
    </source>
</evidence>
<sequence>MLASILVNKVLTGQPDPDQGAESAAEKAGQTDRVKSEKGPEMSIIEPSDIGFQPAHQAQFGHAMHGTSTQSYIRQSRAARRLADLARSTPLNLQVQANWPVRSILLRILGGGMVLGSTGLWLLPDAGVDPQMSLIRIGVSIAFLFVGLILLTTHHPDSQPEACFDPVRCELRILRKSRSGAPRVVLRRSYASLGGVRLSANAIAVLDSDGSVLMELPIDSTDTRLRLRDQLNGALPILS</sequence>
<dbReference type="AlphaFoldDB" id="A0AAC9Z8K2"/>
<feature type="transmembrane region" description="Helical" evidence="2">
    <location>
        <begin position="134"/>
        <end position="151"/>
    </location>
</feature>
<feature type="compositionally biased region" description="Basic and acidic residues" evidence="1">
    <location>
        <begin position="29"/>
        <end position="40"/>
    </location>
</feature>
<reference evidence="3 4" key="1">
    <citation type="journal article" date="2017" name="Front. Microbiol.">
        <title>Phaeobacter piscinae sp. nov., a species of the Roseobacter group and potential aquaculture probiont.</title>
        <authorList>
            <person name="Sonnenschein E.C."/>
            <person name="Phippen C.B.W."/>
            <person name="Nielsen K.F."/>
            <person name="Mateiu R.V."/>
            <person name="Melchiorsen J."/>
            <person name="Gram L."/>
            <person name="Overmann J."/>
            <person name="Freese H.M."/>
        </authorList>
    </citation>
    <scope>NUCLEOTIDE SEQUENCE [LARGE SCALE GENOMIC DNA]</scope>
    <source>
        <strain evidence="3 4">P63</strain>
    </source>
</reference>
<accession>A0AAC9Z8K2</accession>
<protein>
    <submittedName>
        <fullName evidence="3">Uncharacterized protein</fullName>
    </submittedName>
</protein>
<feature type="transmembrane region" description="Helical" evidence="2">
    <location>
        <begin position="104"/>
        <end position="122"/>
    </location>
</feature>
<evidence type="ECO:0000313" key="3">
    <source>
        <dbReference type="EMBL" id="ATF05604.1"/>
    </source>
</evidence>
<evidence type="ECO:0000256" key="1">
    <source>
        <dbReference type="SAM" id="MobiDB-lite"/>
    </source>
</evidence>
<evidence type="ECO:0000313" key="4">
    <source>
        <dbReference type="Proteomes" id="UP000217545"/>
    </source>
</evidence>
<organism evidence="3 4">
    <name type="scientific">Phaeobacter gallaeciensis</name>
    <dbReference type="NCBI Taxonomy" id="60890"/>
    <lineage>
        <taxon>Bacteria</taxon>
        <taxon>Pseudomonadati</taxon>
        <taxon>Pseudomonadota</taxon>
        <taxon>Alphaproteobacteria</taxon>
        <taxon>Rhodobacterales</taxon>
        <taxon>Roseobacteraceae</taxon>
        <taxon>Phaeobacter</taxon>
    </lineage>
</organism>